<reference evidence="2 3" key="1">
    <citation type="submission" date="2017-06" db="EMBL/GenBank/DDBJ databases">
        <title>Genome sequencing of cyanobaciteial culture collection at National Institute for Environmental Studies (NIES).</title>
        <authorList>
            <person name="Hirose Y."/>
            <person name="Shimura Y."/>
            <person name="Fujisawa T."/>
            <person name="Nakamura Y."/>
            <person name="Kawachi M."/>
        </authorList>
    </citation>
    <scope>NUCLEOTIDE SEQUENCE [LARGE SCALE GENOMIC DNA]</scope>
    <source>
        <strain evidence="2 3">NIES-23</strain>
    </source>
</reference>
<dbReference type="Pfam" id="PF10042">
    <property type="entry name" value="DUF2278"/>
    <property type="match status" value="1"/>
</dbReference>
<feature type="domain" description="LTD" evidence="1">
    <location>
        <begin position="224"/>
        <end position="322"/>
    </location>
</feature>
<organism evidence="2 3">
    <name type="scientific">Trichormus variabilis NIES-23</name>
    <dbReference type="NCBI Taxonomy" id="1973479"/>
    <lineage>
        <taxon>Bacteria</taxon>
        <taxon>Bacillati</taxon>
        <taxon>Cyanobacteriota</taxon>
        <taxon>Cyanophyceae</taxon>
        <taxon>Nostocales</taxon>
        <taxon>Nostocaceae</taxon>
        <taxon>Trichormus</taxon>
    </lineage>
</organism>
<dbReference type="PROSITE" id="PS51841">
    <property type="entry name" value="LTD"/>
    <property type="match status" value="1"/>
</dbReference>
<dbReference type="Proteomes" id="UP000217507">
    <property type="component" value="Chromosome"/>
</dbReference>
<gene>
    <name evidence="2" type="ORF">NIES23_14910</name>
</gene>
<dbReference type="InterPro" id="IPR001322">
    <property type="entry name" value="Lamin_tail_dom"/>
</dbReference>
<proteinExistence type="predicted"/>
<protein>
    <recommendedName>
        <fullName evidence="1">LTD domain-containing protein</fullName>
    </recommendedName>
</protein>
<evidence type="ECO:0000313" key="3">
    <source>
        <dbReference type="Proteomes" id="UP000217507"/>
    </source>
</evidence>
<evidence type="ECO:0000259" key="1">
    <source>
        <dbReference type="PROSITE" id="PS51841"/>
    </source>
</evidence>
<sequence length="334" mass="37463">MPLKNYGVLKSRALNRKFGEGSSPHYQILVTDNKQKHRIAINVKSKQSPSELLYLVDENFSHPITKELLELDFGFYELPRQPGGIALDYIRGNLFDPKQMKPLPYDVPGPNNDLNELLELYIARAIASTDAVLYPFGERWGPEMDIKDKYFGFLPGNGIHDIHMNQGNAAQFKKDNGVWQDGGLLIHYPTRNQWVGIFLAFQSQTFHTDDITGNRIDDIDIITPTVTTGAVRIVAALVNPPGEDVGKETVTLINISPQKVDLDSWSLADRNKRKQSLYGVINPGEVVKVPIDSNSIQLDNNGSIITLLDEKGIKIDGVSYTRTQTEKQGWTILF</sequence>
<dbReference type="EMBL" id="AP018216">
    <property type="protein sequence ID" value="BAY68703.1"/>
    <property type="molecule type" value="Genomic_DNA"/>
</dbReference>
<dbReference type="AlphaFoldDB" id="A0A1Z4KIK8"/>
<dbReference type="Pfam" id="PF00932">
    <property type="entry name" value="LTD"/>
    <property type="match status" value="1"/>
</dbReference>
<dbReference type="InterPro" id="IPR036415">
    <property type="entry name" value="Lamin_tail_dom_sf"/>
</dbReference>
<evidence type="ECO:0000313" key="2">
    <source>
        <dbReference type="EMBL" id="BAY68703.1"/>
    </source>
</evidence>
<dbReference type="SUPFAM" id="SSF74853">
    <property type="entry name" value="Lamin A/C globular tail domain"/>
    <property type="match status" value="1"/>
</dbReference>
<dbReference type="InterPro" id="IPR019268">
    <property type="entry name" value="DUF2278"/>
</dbReference>
<name>A0A1Z4KIK8_ANAVA</name>
<accession>A0A1Z4KIK8</accession>